<dbReference type="Proteomes" id="UP000664073">
    <property type="component" value="Unassembled WGS sequence"/>
</dbReference>
<organism evidence="3 4">
    <name type="scientific">Acetobacter garciniae</name>
    <dbReference type="NCBI Taxonomy" id="2817435"/>
    <lineage>
        <taxon>Bacteria</taxon>
        <taxon>Pseudomonadati</taxon>
        <taxon>Pseudomonadota</taxon>
        <taxon>Alphaproteobacteria</taxon>
        <taxon>Acetobacterales</taxon>
        <taxon>Acetobacteraceae</taxon>
        <taxon>Acetobacter</taxon>
    </lineage>
</organism>
<dbReference type="AlphaFoldDB" id="A0A939HQ23"/>
<feature type="transmembrane region" description="Helical" evidence="1">
    <location>
        <begin position="157"/>
        <end position="176"/>
    </location>
</feature>
<evidence type="ECO:0000313" key="4">
    <source>
        <dbReference type="Proteomes" id="UP000664073"/>
    </source>
</evidence>
<feature type="transmembrane region" description="Helical" evidence="1">
    <location>
        <begin position="12"/>
        <end position="29"/>
    </location>
</feature>
<reference evidence="3" key="1">
    <citation type="submission" date="2021-03" db="EMBL/GenBank/DDBJ databases">
        <title>The complete genome sequence of Acetobacter sp. TBRC 12339.</title>
        <authorList>
            <person name="Charoenyingcharoen P."/>
            <person name="Yukphan P."/>
        </authorList>
    </citation>
    <scope>NUCLEOTIDE SEQUENCE</scope>
    <source>
        <strain evidence="3">TBRC 12339</strain>
    </source>
</reference>
<keyword evidence="4" id="KW-1185">Reference proteome</keyword>
<feature type="transmembrane region" description="Helical" evidence="1">
    <location>
        <begin position="107"/>
        <end position="125"/>
    </location>
</feature>
<keyword evidence="1" id="KW-0812">Transmembrane</keyword>
<feature type="transmembrane region" description="Helical" evidence="1">
    <location>
        <begin position="41"/>
        <end position="63"/>
    </location>
</feature>
<dbReference type="Gene3D" id="1.10.3730.20">
    <property type="match status" value="1"/>
</dbReference>
<dbReference type="RefSeq" id="WP_207847544.1">
    <property type="nucleotide sequence ID" value="NZ_JAFVMH010000016.1"/>
</dbReference>
<sequence length="322" mass="33690">MSSPQSSNPGSGTFYGILLGFAAFAFFSFSDTSVKLIRDGLPPYESAFIGAVFGLLVFPFLLAPGDRLSDVWRTSDRRLWLVRFVSYPAGVIGSVTAFSHLPMAEAFTLIFLQPSFVTLLSIAFLKERIGLPRSFAIVLGFVGVLIVLRPGMRPLSIGHLGALVAGLGGALSVVTFRAAGPNEKRISLFGAGILGGIVIGGLASLPTLVLPTLHQALLLASYGLLAALANILLMHAAFAASAAAIAPTQYSQMIWAVVIGYVVFGDKVDTPTVIGMVLIVGSGLITLVRERTIGGMEPPPIAVSRGHAASVLVAEDADNARP</sequence>
<keyword evidence="1" id="KW-1133">Transmembrane helix</keyword>
<dbReference type="InterPro" id="IPR000620">
    <property type="entry name" value="EamA_dom"/>
</dbReference>
<proteinExistence type="predicted"/>
<dbReference type="PANTHER" id="PTHR22911:SF135">
    <property type="entry name" value="BLR4310 PROTEIN"/>
    <property type="match status" value="1"/>
</dbReference>
<feature type="transmembrane region" description="Helical" evidence="1">
    <location>
        <begin position="134"/>
        <end position="151"/>
    </location>
</feature>
<feature type="transmembrane region" description="Helical" evidence="1">
    <location>
        <begin position="188"/>
        <end position="210"/>
    </location>
</feature>
<dbReference type="PANTHER" id="PTHR22911">
    <property type="entry name" value="ACYL-MALONYL CONDENSING ENZYME-RELATED"/>
    <property type="match status" value="1"/>
</dbReference>
<dbReference type="InterPro" id="IPR037185">
    <property type="entry name" value="EmrE-like"/>
</dbReference>
<name>A0A939HQ23_9PROT</name>
<gene>
    <name evidence="3" type="ORF">J2D77_16375</name>
</gene>
<dbReference type="SUPFAM" id="SSF103481">
    <property type="entry name" value="Multidrug resistance efflux transporter EmrE"/>
    <property type="match status" value="2"/>
</dbReference>
<dbReference type="GO" id="GO:0016020">
    <property type="term" value="C:membrane"/>
    <property type="evidence" value="ECO:0007669"/>
    <property type="project" value="InterPro"/>
</dbReference>
<protein>
    <submittedName>
        <fullName evidence="3">DMT family transporter</fullName>
    </submittedName>
</protein>
<evidence type="ECO:0000313" key="3">
    <source>
        <dbReference type="EMBL" id="MBO1326721.1"/>
    </source>
</evidence>
<accession>A0A939HQ23</accession>
<comment type="caution">
    <text evidence="3">The sequence shown here is derived from an EMBL/GenBank/DDBJ whole genome shotgun (WGS) entry which is preliminary data.</text>
</comment>
<dbReference type="Pfam" id="PF00892">
    <property type="entry name" value="EamA"/>
    <property type="match status" value="1"/>
</dbReference>
<dbReference type="EMBL" id="JAFVMH010000016">
    <property type="protein sequence ID" value="MBO1326721.1"/>
    <property type="molecule type" value="Genomic_DNA"/>
</dbReference>
<feature type="transmembrane region" description="Helical" evidence="1">
    <location>
        <begin position="84"/>
        <end position="101"/>
    </location>
</feature>
<evidence type="ECO:0000259" key="2">
    <source>
        <dbReference type="Pfam" id="PF00892"/>
    </source>
</evidence>
<feature type="transmembrane region" description="Helical" evidence="1">
    <location>
        <begin position="216"/>
        <end position="238"/>
    </location>
</feature>
<keyword evidence="1" id="KW-0472">Membrane</keyword>
<evidence type="ECO:0000256" key="1">
    <source>
        <dbReference type="SAM" id="Phobius"/>
    </source>
</evidence>
<feature type="domain" description="EamA" evidence="2">
    <location>
        <begin position="15"/>
        <end position="148"/>
    </location>
</feature>